<dbReference type="GO" id="GO:0009146">
    <property type="term" value="P:purine nucleoside triphosphate catabolic process"/>
    <property type="evidence" value="ECO:0007669"/>
    <property type="project" value="UniProtKB-UniRule"/>
</dbReference>
<comment type="catalytic activity">
    <reaction evidence="9 10">
        <text>XTP + H2O = XMP + diphosphate + H(+)</text>
        <dbReference type="Rhea" id="RHEA:28610"/>
        <dbReference type="ChEBI" id="CHEBI:15377"/>
        <dbReference type="ChEBI" id="CHEBI:15378"/>
        <dbReference type="ChEBI" id="CHEBI:33019"/>
        <dbReference type="ChEBI" id="CHEBI:57464"/>
        <dbReference type="ChEBI" id="CHEBI:61314"/>
        <dbReference type="EC" id="3.6.1.66"/>
    </reaction>
</comment>
<comment type="catalytic activity">
    <reaction evidence="8 10">
        <text>dITP + H2O = dIMP + diphosphate + H(+)</text>
        <dbReference type="Rhea" id="RHEA:28342"/>
        <dbReference type="ChEBI" id="CHEBI:15377"/>
        <dbReference type="ChEBI" id="CHEBI:15378"/>
        <dbReference type="ChEBI" id="CHEBI:33019"/>
        <dbReference type="ChEBI" id="CHEBI:61194"/>
        <dbReference type="ChEBI" id="CHEBI:61382"/>
        <dbReference type="EC" id="3.6.1.66"/>
    </reaction>
</comment>
<evidence type="ECO:0000256" key="5">
    <source>
        <dbReference type="ARBA" id="ARBA00022801"/>
    </source>
</evidence>
<comment type="caution">
    <text evidence="10">Lacks conserved residue(s) required for the propagation of feature annotation.</text>
</comment>
<dbReference type="FunFam" id="3.90.950.10:FF:000001">
    <property type="entry name" value="dITP/XTP pyrophosphatase"/>
    <property type="match status" value="1"/>
</dbReference>
<gene>
    <name evidence="12" type="primary">rdgB</name>
    <name evidence="12" type="ORF">GH984_05010</name>
</gene>
<dbReference type="EMBL" id="WJPP01000002">
    <property type="protein sequence ID" value="MRH78060.1"/>
    <property type="molecule type" value="Genomic_DNA"/>
</dbReference>
<comment type="cofactor">
    <cofactor evidence="10">
        <name>Mg(2+)</name>
        <dbReference type="ChEBI" id="CHEBI:18420"/>
    </cofactor>
    <text evidence="10">Binds 1 Mg(2+) ion per subunit.</text>
</comment>
<dbReference type="GO" id="GO:0036220">
    <property type="term" value="F:ITP diphosphatase activity"/>
    <property type="evidence" value="ECO:0007669"/>
    <property type="project" value="UniProtKB-UniRule"/>
</dbReference>
<evidence type="ECO:0000313" key="13">
    <source>
        <dbReference type="Proteomes" id="UP000433788"/>
    </source>
</evidence>
<dbReference type="InterPro" id="IPR020922">
    <property type="entry name" value="dITP/XTP_pyrophosphatase"/>
</dbReference>
<evidence type="ECO:0000256" key="10">
    <source>
        <dbReference type="HAMAP-Rule" id="MF_01405"/>
    </source>
</evidence>
<dbReference type="Gene3D" id="3.90.950.10">
    <property type="match status" value="1"/>
</dbReference>
<dbReference type="InterPro" id="IPR002637">
    <property type="entry name" value="RdgB/HAM1"/>
</dbReference>
<dbReference type="Proteomes" id="UP000433788">
    <property type="component" value="Unassembled WGS sequence"/>
</dbReference>
<comment type="subunit">
    <text evidence="2 10">Homodimer.</text>
</comment>
<feature type="binding site" evidence="10">
    <location>
        <begin position="157"/>
        <end position="160"/>
    </location>
    <ligand>
        <name>substrate</name>
    </ligand>
</feature>
<dbReference type="GO" id="GO:0017111">
    <property type="term" value="F:ribonucleoside triphosphate phosphatase activity"/>
    <property type="evidence" value="ECO:0007669"/>
    <property type="project" value="InterPro"/>
</dbReference>
<dbReference type="HAMAP" id="MF_01405">
    <property type="entry name" value="Non_canon_purine_NTPase"/>
    <property type="match status" value="1"/>
</dbReference>
<dbReference type="CDD" id="cd00515">
    <property type="entry name" value="HAM1"/>
    <property type="match status" value="1"/>
</dbReference>
<dbReference type="AlphaFoldDB" id="A0A6N7QQU4"/>
<dbReference type="EC" id="3.6.1.66" evidence="10"/>
<dbReference type="GO" id="GO:0035870">
    <property type="term" value="F:dITP diphosphatase activity"/>
    <property type="evidence" value="ECO:0007669"/>
    <property type="project" value="UniProtKB-UniRule"/>
</dbReference>
<organism evidence="12 13">
    <name type="scientific">Spiribacter salilacus</name>
    <dbReference type="NCBI Taxonomy" id="2664894"/>
    <lineage>
        <taxon>Bacteria</taxon>
        <taxon>Pseudomonadati</taxon>
        <taxon>Pseudomonadota</taxon>
        <taxon>Gammaproteobacteria</taxon>
        <taxon>Chromatiales</taxon>
        <taxon>Ectothiorhodospiraceae</taxon>
        <taxon>Spiribacter</taxon>
    </lineage>
</organism>
<comment type="similarity">
    <text evidence="1 10 11">Belongs to the HAM1 NTPase family.</text>
</comment>
<evidence type="ECO:0000256" key="8">
    <source>
        <dbReference type="ARBA" id="ARBA00051875"/>
    </source>
</evidence>
<name>A0A6N7QQU4_9GAMM</name>
<feature type="binding site" evidence="10">
    <location>
        <begin position="11"/>
        <end position="16"/>
    </location>
    <ligand>
        <name>substrate</name>
    </ligand>
</feature>
<accession>A0A6N7QQU4</accession>
<evidence type="ECO:0000256" key="3">
    <source>
        <dbReference type="ARBA" id="ARBA00022723"/>
    </source>
</evidence>
<evidence type="ECO:0000256" key="6">
    <source>
        <dbReference type="ARBA" id="ARBA00022842"/>
    </source>
</evidence>
<keyword evidence="13" id="KW-1185">Reference proteome</keyword>
<dbReference type="GO" id="GO:0000166">
    <property type="term" value="F:nucleotide binding"/>
    <property type="evidence" value="ECO:0007669"/>
    <property type="project" value="UniProtKB-KW"/>
</dbReference>
<sequence>MTVPASIVLATGNPGKVAEFNMLLANFGTQVRPQSYWAVPEAAETGTTFVENAIIKARNACAHTGLPAIADDSGMEIPALDGEPGVYSARWAGPDADDEQNNAHLIDALLDLAPNERLAYYRCVLVYLRHAADPAPLIAEGVWQGEVVETASGTGGFGYDPHFYLPEHQCTAAALDSATKNRCSHRGQALRDLRQALEQEWTSHV</sequence>
<dbReference type="InterPro" id="IPR029001">
    <property type="entry name" value="ITPase-like_fam"/>
</dbReference>
<dbReference type="GO" id="GO:0009117">
    <property type="term" value="P:nucleotide metabolic process"/>
    <property type="evidence" value="ECO:0007669"/>
    <property type="project" value="UniProtKB-KW"/>
</dbReference>
<dbReference type="GO" id="GO:0036222">
    <property type="term" value="F:XTP diphosphatase activity"/>
    <property type="evidence" value="ECO:0007669"/>
    <property type="project" value="UniProtKB-UniRule"/>
</dbReference>
<comment type="caution">
    <text evidence="12">The sequence shown here is derived from an EMBL/GenBank/DDBJ whole genome shotgun (WGS) entry which is preliminary data.</text>
</comment>
<feature type="active site" description="Proton acceptor" evidence="10">
    <location>
        <position position="72"/>
    </location>
</feature>
<evidence type="ECO:0000256" key="9">
    <source>
        <dbReference type="ARBA" id="ARBA00052017"/>
    </source>
</evidence>
<comment type="catalytic activity">
    <reaction evidence="10">
        <text>ITP + H2O = IMP + diphosphate + H(+)</text>
        <dbReference type="Rhea" id="RHEA:29399"/>
        <dbReference type="ChEBI" id="CHEBI:15377"/>
        <dbReference type="ChEBI" id="CHEBI:15378"/>
        <dbReference type="ChEBI" id="CHEBI:33019"/>
        <dbReference type="ChEBI" id="CHEBI:58053"/>
        <dbReference type="ChEBI" id="CHEBI:61402"/>
        <dbReference type="EC" id="3.6.1.66"/>
    </reaction>
</comment>
<reference evidence="12 13" key="1">
    <citation type="submission" date="2019-11" db="EMBL/GenBank/DDBJ databases">
        <authorList>
            <person name="Zhang X.Y."/>
        </authorList>
    </citation>
    <scope>NUCLEOTIDE SEQUENCE [LARGE SCALE GENOMIC DNA]</scope>
    <source>
        <strain evidence="12 13">C176</strain>
    </source>
</reference>
<keyword evidence="6 10" id="KW-0460">Magnesium</keyword>
<comment type="function">
    <text evidence="10">Pyrophosphatase that catalyzes the hydrolysis of nucleoside triphosphates to their monophosphate derivatives, with a high preference for the non-canonical purine nucleotides XTP (xanthosine triphosphate), dITP (deoxyinosine triphosphate) and ITP. Seems to function as a house-cleaning enzyme that removes non-canonical purine nucleotides from the nucleotide pool, thus preventing their incorporation into DNA/RNA and avoiding chromosomal lesions.</text>
</comment>
<feature type="binding site" evidence="10">
    <location>
        <position position="73"/>
    </location>
    <ligand>
        <name>substrate</name>
    </ligand>
</feature>
<evidence type="ECO:0000256" key="11">
    <source>
        <dbReference type="RuleBase" id="RU003781"/>
    </source>
</evidence>
<keyword evidence="5 10" id="KW-0378">Hydrolase</keyword>
<feature type="binding site" evidence="10">
    <location>
        <position position="180"/>
    </location>
    <ligand>
        <name>substrate</name>
    </ligand>
</feature>
<dbReference type="SUPFAM" id="SSF52972">
    <property type="entry name" value="ITPase-like"/>
    <property type="match status" value="1"/>
</dbReference>
<evidence type="ECO:0000256" key="4">
    <source>
        <dbReference type="ARBA" id="ARBA00022741"/>
    </source>
</evidence>
<protein>
    <recommendedName>
        <fullName evidence="10">dITP/XTP pyrophosphatase</fullName>
        <ecNumber evidence="10">3.6.1.66</ecNumber>
    </recommendedName>
    <alternativeName>
        <fullName evidence="10">Non-canonical purine NTP pyrophosphatase</fullName>
    </alternativeName>
    <alternativeName>
        <fullName evidence="10">Non-standard purine NTP pyrophosphatase</fullName>
    </alternativeName>
    <alternativeName>
        <fullName evidence="10">Nucleoside-triphosphate diphosphatase</fullName>
    </alternativeName>
    <alternativeName>
        <fullName evidence="10">Nucleoside-triphosphate pyrophosphatase</fullName>
        <shortName evidence="10">NTPase</shortName>
    </alternativeName>
</protein>
<dbReference type="Pfam" id="PF01725">
    <property type="entry name" value="Ham1p_like"/>
    <property type="match status" value="1"/>
</dbReference>
<feature type="binding site" evidence="10">
    <location>
        <position position="72"/>
    </location>
    <ligand>
        <name>Mg(2+)</name>
        <dbReference type="ChEBI" id="CHEBI:18420"/>
    </ligand>
</feature>
<dbReference type="RefSeq" id="WP_153719097.1">
    <property type="nucleotide sequence ID" value="NZ_WJPP01000002.1"/>
</dbReference>
<evidence type="ECO:0000256" key="1">
    <source>
        <dbReference type="ARBA" id="ARBA00008023"/>
    </source>
</evidence>
<evidence type="ECO:0000313" key="12">
    <source>
        <dbReference type="EMBL" id="MRH78060.1"/>
    </source>
</evidence>
<dbReference type="PANTHER" id="PTHR11067:SF9">
    <property type="entry name" value="INOSINE TRIPHOSPHATE PYROPHOSPHATASE"/>
    <property type="match status" value="1"/>
</dbReference>
<evidence type="ECO:0000256" key="7">
    <source>
        <dbReference type="ARBA" id="ARBA00023080"/>
    </source>
</evidence>
<evidence type="ECO:0000256" key="2">
    <source>
        <dbReference type="ARBA" id="ARBA00011738"/>
    </source>
</evidence>
<dbReference type="PANTHER" id="PTHR11067">
    <property type="entry name" value="INOSINE TRIPHOSPHATE PYROPHOSPHATASE/HAM1 PROTEIN"/>
    <property type="match status" value="1"/>
</dbReference>
<dbReference type="NCBIfam" id="TIGR00042">
    <property type="entry name" value="RdgB/HAM1 family non-canonical purine NTP pyrophosphatase"/>
    <property type="match status" value="1"/>
</dbReference>
<keyword evidence="7 10" id="KW-0546">Nucleotide metabolism</keyword>
<keyword evidence="3 10" id="KW-0479">Metal-binding</keyword>
<dbReference type="GO" id="GO:0005829">
    <property type="term" value="C:cytosol"/>
    <property type="evidence" value="ECO:0007669"/>
    <property type="project" value="TreeGrafter"/>
</dbReference>
<keyword evidence="4 10" id="KW-0547">Nucleotide-binding</keyword>
<proteinExistence type="inferred from homology"/>
<feature type="binding site" evidence="10">
    <location>
        <begin position="185"/>
        <end position="186"/>
    </location>
    <ligand>
        <name>substrate</name>
    </ligand>
</feature>
<dbReference type="GO" id="GO:0046872">
    <property type="term" value="F:metal ion binding"/>
    <property type="evidence" value="ECO:0007669"/>
    <property type="project" value="UniProtKB-KW"/>
</dbReference>